<organism evidence="1 2">
    <name type="scientific">Funneliformis caledonium</name>
    <dbReference type="NCBI Taxonomy" id="1117310"/>
    <lineage>
        <taxon>Eukaryota</taxon>
        <taxon>Fungi</taxon>
        <taxon>Fungi incertae sedis</taxon>
        <taxon>Mucoromycota</taxon>
        <taxon>Glomeromycotina</taxon>
        <taxon>Glomeromycetes</taxon>
        <taxon>Glomerales</taxon>
        <taxon>Glomeraceae</taxon>
        <taxon>Funneliformis</taxon>
    </lineage>
</organism>
<dbReference type="EMBL" id="CAJVPQ010000416">
    <property type="protein sequence ID" value="CAG8479518.1"/>
    <property type="molecule type" value="Genomic_DNA"/>
</dbReference>
<evidence type="ECO:0000313" key="2">
    <source>
        <dbReference type="Proteomes" id="UP000789570"/>
    </source>
</evidence>
<keyword evidence="2" id="KW-1185">Reference proteome</keyword>
<gene>
    <name evidence="1" type="ORF">FCALED_LOCUS2636</name>
</gene>
<proteinExistence type="predicted"/>
<reference evidence="1" key="1">
    <citation type="submission" date="2021-06" db="EMBL/GenBank/DDBJ databases">
        <authorList>
            <person name="Kallberg Y."/>
            <person name="Tangrot J."/>
            <person name="Rosling A."/>
        </authorList>
    </citation>
    <scope>NUCLEOTIDE SEQUENCE</scope>
    <source>
        <strain evidence="1">UK204</strain>
    </source>
</reference>
<dbReference type="Proteomes" id="UP000789570">
    <property type="component" value="Unassembled WGS sequence"/>
</dbReference>
<name>A0A9N8W9B2_9GLOM</name>
<sequence length="91" mass="10255">MNITNRDITNEDIANKDIIDKNIFDRNIADRDPIIDIYQNLTSSIFSSRTSILIILIVHLVNDNATTGMLTDLVNETKILFLKAHNSSHSA</sequence>
<dbReference type="AlphaFoldDB" id="A0A9N8W9B2"/>
<accession>A0A9N8W9B2</accession>
<evidence type="ECO:0000313" key="1">
    <source>
        <dbReference type="EMBL" id="CAG8479518.1"/>
    </source>
</evidence>
<comment type="caution">
    <text evidence="1">The sequence shown here is derived from an EMBL/GenBank/DDBJ whole genome shotgun (WGS) entry which is preliminary data.</text>
</comment>
<protein>
    <submittedName>
        <fullName evidence="1">454_t:CDS:1</fullName>
    </submittedName>
</protein>